<evidence type="ECO:0000256" key="5">
    <source>
        <dbReference type="SAM" id="Phobius"/>
    </source>
</evidence>
<keyword evidence="4 5" id="KW-0472">Membrane</keyword>
<proteinExistence type="predicted"/>
<name>A0A9X2XXN7_9BACT</name>
<feature type="transmembrane region" description="Helical" evidence="5">
    <location>
        <begin position="307"/>
        <end position="325"/>
    </location>
</feature>
<reference evidence="7" key="2">
    <citation type="submission" date="2023-04" db="EMBL/GenBank/DDBJ databases">
        <title>Paracnuella aquatica gen. nov., sp. nov., a member of the family Chitinophagaceae isolated from a hot spring.</title>
        <authorList>
            <person name="Wang C."/>
        </authorList>
    </citation>
    <scope>NUCLEOTIDE SEQUENCE</scope>
    <source>
        <strain evidence="7">LB-8</strain>
    </source>
</reference>
<dbReference type="PANTHER" id="PTHR23514">
    <property type="entry name" value="BYPASS OF STOP CODON PROTEIN 6"/>
    <property type="match status" value="1"/>
</dbReference>
<evidence type="ECO:0000313" key="7">
    <source>
        <dbReference type="EMBL" id="MCU7551449.1"/>
    </source>
</evidence>
<feature type="transmembrane region" description="Helical" evidence="5">
    <location>
        <begin position="250"/>
        <end position="267"/>
    </location>
</feature>
<protein>
    <submittedName>
        <fullName evidence="7">MFS transporter</fullName>
    </submittedName>
</protein>
<dbReference type="CDD" id="cd17393">
    <property type="entry name" value="MFS_MosC_like"/>
    <property type="match status" value="1"/>
</dbReference>
<comment type="subcellular location">
    <subcellularLocation>
        <location evidence="1">Membrane</location>
        <topology evidence="1">Multi-pass membrane protein</topology>
    </subcellularLocation>
</comment>
<evidence type="ECO:0000256" key="4">
    <source>
        <dbReference type="ARBA" id="ARBA00023136"/>
    </source>
</evidence>
<feature type="transmembrane region" description="Helical" evidence="5">
    <location>
        <begin position="279"/>
        <end position="301"/>
    </location>
</feature>
<keyword evidence="3 5" id="KW-1133">Transmembrane helix</keyword>
<feature type="transmembrane region" description="Helical" evidence="5">
    <location>
        <begin position="57"/>
        <end position="76"/>
    </location>
</feature>
<dbReference type="Pfam" id="PF07690">
    <property type="entry name" value="MFS_1"/>
    <property type="match status" value="1"/>
</dbReference>
<feature type="transmembrane region" description="Helical" evidence="5">
    <location>
        <begin position="364"/>
        <end position="383"/>
    </location>
</feature>
<dbReference type="PROSITE" id="PS50850">
    <property type="entry name" value="MFS"/>
    <property type="match status" value="1"/>
</dbReference>
<dbReference type="InterPro" id="IPR011701">
    <property type="entry name" value="MFS"/>
</dbReference>
<reference evidence="7" key="1">
    <citation type="submission" date="2022-09" db="EMBL/GenBank/DDBJ databases">
        <authorList>
            <person name="Yuan C."/>
            <person name="Ke Z."/>
        </authorList>
    </citation>
    <scope>NUCLEOTIDE SEQUENCE</scope>
    <source>
        <strain evidence="7">LB-8</strain>
    </source>
</reference>
<dbReference type="InterPro" id="IPR020846">
    <property type="entry name" value="MFS_dom"/>
</dbReference>
<evidence type="ECO:0000313" key="8">
    <source>
        <dbReference type="Proteomes" id="UP001155483"/>
    </source>
</evidence>
<comment type="caution">
    <text evidence="7">The sequence shown here is derived from an EMBL/GenBank/DDBJ whole genome shotgun (WGS) entry which is preliminary data.</text>
</comment>
<evidence type="ECO:0000256" key="1">
    <source>
        <dbReference type="ARBA" id="ARBA00004141"/>
    </source>
</evidence>
<sequence>MFTFAPMFFAATVAPRRERVITAVFFFLSGLVAATWSSRIPDVQHHLQLNDAQWGRVLFTIYAGLICGLPISSWLVSRFGSRTIMVTGGIIYSLVLGILGIADSTWQLVLALFLFGFSRNLFNISVNTSAVEVQQLYNKPIISTFHGLWSLACFVAAAIGSIMIAQDVSTCIHFFIIAVFCALMSYAFKNNQQPGLNDATENRPLFVKPDRYLLLLGAITFCSMLCEGAMSDWTVSYFERIVGADKNSITVGYTSFIVAMTIGRLTGDRVVARFGAINVIAANGLLIAAGLFIAILLPYFFTAALGFLLVGLGTSIMVPQVYSLASRSKKMKASYAIASVTFIGYIGFLIGPVMVGSISEAFGMQWSFALIAVLCMSICFLTAKVKKLGTKKD</sequence>
<dbReference type="RefSeq" id="WP_279298889.1">
    <property type="nucleotide sequence ID" value="NZ_JAOTIF010000020.1"/>
</dbReference>
<dbReference type="EMBL" id="JAOTIF010000020">
    <property type="protein sequence ID" value="MCU7551449.1"/>
    <property type="molecule type" value="Genomic_DNA"/>
</dbReference>
<dbReference type="InterPro" id="IPR051788">
    <property type="entry name" value="MFS_Transporter"/>
</dbReference>
<feature type="transmembrane region" description="Helical" evidence="5">
    <location>
        <begin position="83"/>
        <end position="102"/>
    </location>
</feature>
<dbReference type="InterPro" id="IPR036259">
    <property type="entry name" value="MFS_trans_sf"/>
</dbReference>
<dbReference type="GO" id="GO:0016020">
    <property type="term" value="C:membrane"/>
    <property type="evidence" value="ECO:0007669"/>
    <property type="project" value="UniProtKB-SubCell"/>
</dbReference>
<dbReference type="AlphaFoldDB" id="A0A9X2XXN7"/>
<dbReference type="Gene3D" id="1.20.1250.20">
    <property type="entry name" value="MFS general substrate transporter like domains"/>
    <property type="match status" value="2"/>
</dbReference>
<feature type="transmembrane region" description="Helical" evidence="5">
    <location>
        <begin position="108"/>
        <end position="126"/>
    </location>
</feature>
<dbReference type="SUPFAM" id="SSF103473">
    <property type="entry name" value="MFS general substrate transporter"/>
    <property type="match status" value="1"/>
</dbReference>
<feature type="domain" description="Major facilitator superfamily (MFS) profile" evidence="6">
    <location>
        <begin position="18"/>
        <end position="387"/>
    </location>
</feature>
<keyword evidence="2 5" id="KW-0812">Transmembrane</keyword>
<evidence type="ECO:0000256" key="2">
    <source>
        <dbReference type="ARBA" id="ARBA00022692"/>
    </source>
</evidence>
<dbReference type="PANTHER" id="PTHR23514:SF13">
    <property type="entry name" value="INNER MEMBRANE PROTEIN YBJJ"/>
    <property type="match status" value="1"/>
</dbReference>
<feature type="transmembrane region" description="Helical" evidence="5">
    <location>
        <begin position="212"/>
        <end position="230"/>
    </location>
</feature>
<dbReference type="GO" id="GO:0022857">
    <property type="term" value="F:transmembrane transporter activity"/>
    <property type="evidence" value="ECO:0007669"/>
    <property type="project" value="InterPro"/>
</dbReference>
<evidence type="ECO:0000256" key="3">
    <source>
        <dbReference type="ARBA" id="ARBA00022989"/>
    </source>
</evidence>
<feature type="transmembrane region" description="Helical" evidence="5">
    <location>
        <begin position="147"/>
        <end position="166"/>
    </location>
</feature>
<feature type="transmembrane region" description="Helical" evidence="5">
    <location>
        <begin position="337"/>
        <end position="358"/>
    </location>
</feature>
<accession>A0A9X2XXN7</accession>
<keyword evidence="8" id="KW-1185">Reference proteome</keyword>
<gene>
    <name evidence="7" type="ORF">OCK74_20175</name>
</gene>
<evidence type="ECO:0000259" key="6">
    <source>
        <dbReference type="PROSITE" id="PS50850"/>
    </source>
</evidence>
<feature type="transmembrane region" description="Helical" evidence="5">
    <location>
        <begin position="172"/>
        <end position="188"/>
    </location>
</feature>
<dbReference type="Proteomes" id="UP001155483">
    <property type="component" value="Unassembled WGS sequence"/>
</dbReference>
<organism evidence="7 8">
    <name type="scientific">Paraflavisolibacter caeni</name>
    <dbReference type="NCBI Taxonomy" id="2982496"/>
    <lineage>
        <taxon>Bacteria</taxon>
        <taxon>Pseudomonadati</taxon>
        <taxon>Bacteroidota</taxon>
        <taxon>Chitinophagia</taxon>
        <taxon>Chitinophagales</taxon>
        <taxon>Chitinophagaceae</taxon>
        <taxon>Paraflavisolibacter</taxon>
    </lineage>
</organism>